<proteinExistence type="predicted"/>
<evidence type="ECO:0000313" key="2">
    <source>
        <dbReference type="Proteomes" id="UP000471753"/>
    </source>
</evidence>
<dbReference type="Proteomes" id="UP000471753">
    <property type="component" value="Unassembled WGS sequence"/>
</dbReference>
<reference evidence="1 2" key="1">
    <citation type="submission" date="2019-12" db="EMBL/GenBank/DDBJ databases">
        <title>Rhizobium genotypes associated with high levels of biological nitrogen fixation by grain legumes in a temperate-maritime cropping system.</title>
        <authorList>
            <person name="Maluk M."/>
            <person name="Francesc Ferrando Molina F."/>
            <person name="Lopez Del Egido L."/>
            <person name="Lafos M."/>
            <person name="Langarica-Fuentes A."/>
            <person name="Gebre Yohannes G."/>
            <person name="Young M.W."/>
            <person name="Martin P."/>
            <person name="Gantlett R."/>
            <person name="Kenicer G."/>
            <person name="Hawes C."/>
            <person name="Begg G.S."/>
            <person name="Quilliam R.S."/>
            <person name="Squire G.R."/>
            <person name="Poole P.S."/>
            <person name="Young P.W."/>
            <person name="Iannetta P.M."/>
            <person name="James E.K."/>
        </authorList>
    </citation>
    <scope>NUCLEOTIDE SEQUENCE [LARGE SCALE GENOMIC DNA]</scope>
    <source>
        <strain evidence="1 2">JHI366</strain>
    </source>
</reference>
<dbReference type="RefSeq" id="WP_164011308.1">
    <property type="nucleotide sequence ID" value="NZ_WUFT01000009.1"/>
</dbReference>
<evidence type="ECO:0000313" key="1">
    <source>
        <dbReference type="EMBL" id="NEJ72085.1"/>
    </source>
</evidence>
<dbReference type="AlphaFoldDB" id="A0A7K3UFJ2"/>
<accession>A0A7K3UFJ2</accession>
<evidence type="ECO:0008006" key="3">
    <source>
        <dbReference type="Google" id="ProtNLM"/>
    </source>
</evidence>
<protein>
    <recommendedName>
        <fullName evidence="3">DGQHR domain-containing protein</fullName>
    </recommendedName>
</protein>
<name>A0A7K3UFJ2_9HYPH</name>
<organism evidence="1 2">
    <name type="scientific">Rhizobium phaseoli</name>
    <dbReference type="NCBI Taxonomy" id="396"/>
    <lineage>
        <taxon>Bacteria</taxon>
        <taxon>Pseudomonadati</taxon>
        <taxon>Pseudomonadota</taxon>
        <taxon>Alphaproteobacteria</taxon>
        <taxon>Hyphomicrobiales</taxon>
        <taxon>Rhizobiaceae</taxon>
        <taxon>Rhizobium/Agrobacterium group</taxon>
        <taxon>Rhizobium</taxon>
    </lineage>
</organism>
<comment type="caution">
    <text evidence="1">The sequence shown here is derived from an EMBL/GenBank/DDBJ whole genome shotgun (WGS) entry which is preliminary data.</text>
</comment>
<dbReference type="EMBL" id="WUFT01000009">
    <property type="protein sequence ID" value="NEJ72085.1"/>
    <property type="molecule type" value="Genomic_DNA"/>
</dbReference>
<sequence>MKLTILDKFREGDAATCFLCKASLADYVSGLPENFREFYIQRGIVTNRFLDNLWDTLSAQRHIPPIVLVGGQTAPDLSRKEEFDLSADFKVLDGLQRSHRLKEIWDTVAYIENEFEDNTSLSVAQLARQQANNLRKQGINPQIFQKALGAHREGNGREYLFERNTIWLEVWFGLSEAAQIQKMLVLNAGHKSVNIKHQIELIFWSRFEKLQAELAPGVVLREKDKSSISYSKGRKPGEYHFAHLISAFVSLLDGALVTTNAEYSADQAFPGERESDETLLDVDDQVLRAFAHTIAALDHSLRTDIGVRWLGREVVLVGIFGAVGALAEKGSGGKVEALRDFEAKLPQFIARLNLQDFERWRNSLELSKVNIGNVNRREVFNATLQFLQGKNDGLIQWGNIGEVDANDAS</sequence>
<gene>
    <name evidence="1" type="ORF">GR197_16305</name>
</gene>